<dbReference type="GO" id="GO:1990904">
    <property type="term" value="C:ribonucleoprotein complex"/>
    <property type="evidence" value="ECO:0007669"/>
    <property type="project" value="UniProtKB-KW"/>
</dbReference>
<feature type="region of interest" description="Disordered" evidence="8">
    <location>
        <begin position="387"/>
        <end position="424"/>
    </location>
</feature>
<feature type="repeat" description="WD" evidence="7">
    <location>
        <begin position="949"/>
        <end position="970"/>
    </location>
</feature>
<feature type="region of interest" description="Disordered" evidence="8">
    <location>
        <begin position="358"/>
        <end position="377"/>
    </location>
</feature>
<feature type="region of interest" description="Disordered" evidence="8">
    <location>
        <begin position="447"/>
        <end position="542"/>
    </location>
</feature>
<dbReference type="InterPro" id="IPR040324">
    <property type="entry name" value="WDR44/Dgr2"/>
</dbReference>
<keyword evidence="6" id="KW-0687">Ribonucleoprotein</keyword>
<feature type="compositionally biased region" description="Polar residues" evidence="8">
    <location>
        <begin position="415"/>
        <end position="424"/>
    </location>
</feature>
<evidence type="ECO:0000313" key="10">
    <source>
        <dbReference type="Proteomes" id="UP001201812"/>
    </source>
</evidence>
<feature type="compositionally biased region" description="Polar residues" evidence="8">
    <location>
        <begin position="490"/>
        <end position="499"/>
    </location>
</feature>
<feature type="repeat" description="WD" evidence="7">
    <location>
        <begin position="643"/>
        <end position="674"/>
    </location>
</feature>
<evidence type="ECO:0000256" key="8">
    <source>
        <dbReference type="SAM" id="MobiDB-lite"/>
    </source>
</evidence>
<evidence type="ECO:0000256" key="7">
    <source>
        <dbReference type="PROSITE-ProRule" id="PRU00221"/>
    </source>
</evidence>
<dbReference type="AlphaFoldDB" id="A0AAD4R514"/>
<dbReference type="CDD" id="cd00200">
    <property type="entry name" value="WD40"/>
    <property type="match status" value="1"/>
</dbReference>
<feature type="compositionally biased region" description="Polar residues" evidence="8">
    <location>
        <begin position="722"/>
        <end position="752"/>
    </location>
</feature>
<evidence type="ECO:0000256" key="2">
    <source>
        <dbReference type="ARBA" id="ARBA00021207"/>
    </source>
</evidence>
<protein>
    <recommendedName>
        <fullName evidence="2">WD repeat-containing protein 44</fullName>
    </recommendedName>
</protein>
<dbReference type="GO" id="GO:0006412">
    <property type="term" value="P:translation"/>
    <property type="evidence" value="ECO:0007669"/>
    <property type="project" value="InterPro"/>
</dbReference>
<feature type="repeat" description="WD" evidence="7">
    <location>
        <begin position="803"/>
        <end position="836"/>
    </location>
</feature>
<comment type="similarity">
    <text evidence="1">Belongs to the universal ribosomal protein uS14 family.</text>
</comment>
<dbReference type="EMBL" id="JAKKPZ010000010">
    <property type="protein sequence ID" value="KAI1716370.1"/>
    <property type="molecule type" value="Genomic_DNA"/>
</dbReference>
<evidence type="ECO:0000256" key="4">
    <source>
        <dbReference type="ARBA" id="ARBA00022737"/>
    </source>
</evidence>
<name>A0AAD4R514_9BILA</name>
<dbReference type="Proteomes" id="UP001201812">
    <property type="component" value="Unassembled WGS sequence"/>
</dbReference>
<feature type="compositionally biased region" description="Acidic residues" evidence="8">
    <location>
        <begin position="591"/>
        <end position="603"/>
    </location>
</feature>
<dbReference type="GO" id="GO:0003735">
    <property type="term" value="F:structural constituent of ribosome"/>
    <property type="evidence" value="ECO:0007669"/>
    <property type="project" value="InterPro"/>
</dbReference>
<dbReference type="SMART" id="SM00320">
    <property type="entry name" value="WD40"/>
    <property type="match status" value="7"/>
</dbReference>
<dbReference type="PROSITE" id="PS50294">
    <property type="entry name" value="WD_REPEATS_REGION"/>
    <property type="match status" value="3"/>
</dbReference>
<evidence type="ECO:0000256" key="5">
    <source>
        <dbReference type="ARBA" id="ARBA00022980"/>
    </source>
</evidence>
<evidence type="ECO:0000313" key="9">
    <source>
        <dbReference type="EMBL" id="KAI1716370.1"/>
    </source>
</evidence>
<proteinExistence type="inferred from homology"/>
<keyword evidence="3 7" id="KW-0853">WD repeat</keyword>
<feature type="region of interest" description="Disordered" evidence="8">
    <location>
        <begin position="581"/>
        <end position="617"/>
    </location>
</feature>
<dbReference type="GO" id="GO:0005840">
    <property type="term" value="C:ribosome"/>
    <property type="evidence" value="ECO:0007669"/>
    <property type="project" value="UniProtKB-KW"/>
</dbReference>
<evidence type="ECO:0000256" key="3">
    <source>
        <dbReference type="ARBA" id="ARBA00022574"/>
    </source>
</evidence>
<feature type="compositionally biased region" description="Pro residues" evidence="8">
    <location>
        <begin position="184"/>
        <end position="195"/>
    </location>
</feature>
<keyword evidence="10" id="KW-1185">Reference proteome</keyword>
<dbReference type="Pfam" id="PF00400">
    <property type="entry name" value="WD40"/>
    <property type="match status" value="4"/>
</dbReference>
<feature type="compositionally biased region" description="Polar residues" evidence="8">
    <location>
        <begin position="452"/>
        <end position="463"/>
    </location>
</feature>
<organism evidence="9 10">
    <name type="scientific">Ditylenchus destructor</name>
    <dbReference type="NCBI Taxonomy" id="166010"/>
    <lineage>
        <taxon>Eukaryota</taxon>
        <taxon>Metazoa</taxon>
        <taxon>Ecdysozoa</taxon>
        <taxon>Nematoda</taxon>
        <taxon>Chromadorea</taxon>
        <taxon>Rhabditida</taxon>
        <taxon>Tylenchina</taxon>
        <taxon>Tylenchomorpha</taxon>
        <taxon>Sphaerularioidea</taxon>
        <taxon>Anguinidae</taxon>
        <taxon>Anguininae</taxon>
        <taxon>Ditylenchus</taxon>
    </lineage>
</organism>
<dbReference type="InterPro" id="IPR036322">
    <property type="entry name" value="WD40_repeat_dom_sf"/>
</dbReference>
<feature type="compositionally biased region" description="Basic and acidic residues" evidence="8">
    <location>
        <begin position="464"/>
        <end position="473"/>
    </location>
</feature>
<dbReference type="SUPFAM" id="SSF57716">
    <property type="entry name" value="Glucocorticoid receptor-like (DNA-binding domain)"/>
    <property type="match status" value="1"/>
</dbReference>
<dbReference type="InterPro" id="IPR001680">
    <property type="entry name" value="WD40_rpt"/>
</dbReference>
<feature type="repeat" description="WD" evidence="7">
    <location>
        <begin position="762"/>
        <end position="803"/>
    </location>
</feature>
<dbReference type="Pfam" id="PF00253">
    <property type="entry name" value="Ribosomal_S14"/>
    <property type="match status" value="1"/>
</dbReference>
<feature type="region of interest" description="Disordered" evidence="8">
    <location>
        <begin position="720"/>
        <end position="752"/>
    </location>
</feature>
<feature type="compositionally biased region" description="Basic and acidic residues" evidence="8">
    <location>
        <begin position="153"/>
        <end position="177"/>
    </location>
</feature>
<feature type="compositionally biased region" description="Polar residues" evidence="8">
    <location>
        <begin position="262"/>
        <end position="274"/>
    </location>
</feature>
<comment type="caution">
    <text evidence="9">The sequence shown here is derived from an EMBL/GenBank/DDBJ whole genome shotgun (WGS) entry which is preliminary data.</text>
</comment>
<dbReference type="PANTHER" id="PTHR14221">
    <property type="entry name" value="WD REPEAT DOMAIN 44"/>
    <property type="match status" value="1"/>
</dbReference>
<feature type="compositionally biased region" description="Polar residues" evidence="8">
    <location>
        <begin position="529"/>
        <end position="542"/>
    </location>
</feature>
<dbReference type="InterPro" id="IPR001209">
    <property type="entry name" value="Ribosomal_uS14"/>
</dbReference>
<keyword evidence="4" id="KW-0677">Repeat</keyword>
<sequence>MGTKSDSEGEFEDAVDMIQPERSSSATLNPAFRDTVVSNPSTSTAFTSELFQNAGDATLKNVSRHGRLAILRNRMKAEFGTGGGPLFGDDDNSQSDCTSIASWGHNLLMEQRQSNMIPLAVPDDSLSTRATPARLSEIPSPTDEFLPTTPRSSDQDKCVTSRTESITEHETKTDDQINKSTVPPVMPPPPLPPLTMTPCGRSSSNTSDSGDRPNGSIRNIPAMPAPPPLPPRRITVTPKLPSALPDIQNSSPKRNIKAIENINKTPTTEISSPYDNYGKKRGHAKTNSLDRGLSLAKSMKSGPFPPPSSSNKSSSLNRGCSPSDVVAAAKEVTCEEDQRINTAHGVIQQLTFSVLANPLPESDSSKNSAEDDEQKVRESYTKYHARTTSAGMSGKYPSHGANKELASVGEEGSCSAPSVASTPVRSPVQIPKMYITPHYENLTLEHEKNENDSQPTPSTSQIEIHSEKTDKTIPGEQMDLDESKRKTRSLESGQSLNKLSHTDSIDPVTRDVQRRVSMLSKERNEDRLSSTSTQNDDDSLSLTSRTGIKQAQAIARSYGSAASGLIRGAVQRAKTAVSFNRASKNLPTKEDEGENESDSDDEGTSTSISDHVKTAQSPAICRPKNLKKGPFDFENLRVIQELNNEHTGAIWCIKFSMCGRLFATAGQDNIIRVWVLRNHLGYFTRMRERYSLDARGLDEKHQNSMHDFENLRIQEDDLRSDGNGNFSSNSPSEGDVASTSANSDSAQNSTSGPVVPKPFCIFRGHTADVLDLSWSPRNYFLLSSSIDRTVKLWHLTRSECLCCFQHMDFVTCIAFMPKDRYFISGSLDGKIRLWHIPEKKVALWNEVEQVKFITAITFVRNGKFVVVGTYNGRCFFYSSDQLKYHTVIDVRSSRGKNARGHKITSLAVHGDKLLITSNDSRIRIYDLRDMKLTCKFKGAQIEHSQIRASFSPDGRYIISGSEDNYTYIWKTTDLPTSISVRKDRNNMWERIRAHNCVVTAAVFAPKSHLFQPLLDDSAKYTNTKETITPRNLVSKPTSARTEGLESRFKFNEFPNVDQSIILGGNQSSFSNMKSITSNSLRSIDYSTSNSKAKEVHSEVIISADLNGFIKVFATRMSFIRKFLFQSVRSAHTYSRDVLEKLNLDKGPYRIERAWWNCGRSTFDRYCYWTNWVMQRDYRHRAQLANRGEDRLRFKAMMRSTDLPQAIRDEFQEKLNKFPAHCHPKRIYNMCMFTGAKRGKIKRYRVNRHIFRRLADHGQLCGVQRSMFSLSSCKI</sequence>
<dbReference type="SUPFAM" id="SSF50978">
    <property type="entry name" value="WD40 repeat-like"/>
    <property type="match status" value="1"/>
</dbReference>
<feature type="compositionally biased region" description="Basic and acidic residues" evidence="8">
    <location>
        <begin position="500"/>
        <end position="528"/>
    </location>
</feature>
<reference evidence="9" key="1">
    <citation type="submission" date="2022-01" db="EMBL/GenBank/DDBJ databases">
        <title>Genome Sequence Resource for Two Populations of Ditylenchus destructor, the Migratory Endoparasitic Phytonematode.</title>
        <authorList>
            <person name="Zhang H."/>
            <person name="Lin R."/>
            <person name="Xie B."/>
        </authorList>
    </citation>
    <scope>NUCLEOTIDE SEQUENCE</scope>
    <source>
        <strain evidence="9">BazhouSP</strain>
    </source>
</reference>
<evidence type="ECO:0000256" key="6">
    <source>
        <dbReference type="ARBA" id="ARBA00023274"/>
    </source>
</evidence>
<keyword evidence="5" id="KW-0689">Ribosomal protein</keyword>
<accession>A0AAD4R514</accession>
<evidence type="ECO:0000256" key="1">
    <source>
        <dbReference type="ARBA" id="ARBA00009083"/>
    </source>
</evidence>
<dbReference type="InterPro" id="IPR015943">
    <property type="entry name" value="WD40/YVTN_repeat-like_dom_sf"/>
</dbReference>
<dbReference type="PANTHER" id="PTHR14221:SF0">
    <property type="entry name" value="WD REPEAT-CONTAINING PROTEIN 44"/>
    <property type="match status" value="1"/>
</dbReference>
<feature type="region of interest" description="Disordered" evidence="8">
    <location>
        <begin position="128"/>
        <end position="321"/>
    </location>
</feature>
<gene>
    <name evidence="9" type="ORF">DdX_07417</name>
</gene>
<dbReference type="PROSITE" id="PS50082">
    <property type="entry name" value="WD_REPEATS_2"/>
    <property type="match status" value="4"/>
</dbReference>
<dbReference type="Gene3D" id="2.130.10.10">
    <property type="entry name" value="YVTN repeat-like/Quinoprotein amine dehydrogenase"/>
    <property type="match status" value="1"/>
</dbReference>
<dbReference type="Gene3D" id="1.10.287.1480">
    <property type="match status" value="1"/>
</dbReference>